<dbReference type="Proteomes" id="UP000186720">
    <property type="component" value="Unassembled WGS sequence"/>
</dbReference>
<dbReference type="EMBL" id="MPPL01000001">
    <property type="protein sequence ID" value="OKS84591.1"/>
    <property type="molecule type" value="Genomic_DNA"/>
</dbReference>
<organism evidence="1 2">
    <name type="scientific">Mucilaginibacter polytrichastri</name>
    <dbReference type="NCBI Taxonomy" id="1302689"/>
    <lineage>
        <taxon>Bacteria</taxon>
        <taxon>Pseudomonadati</taxon>
        <taxon>Bacteroidota</taxon>
        <taxon>Sphingobacteriia</taxon>
        <taxon>Sphingobacteriales</taxon>
        <taxon>Sphingobacteriaceae</taxon>
        <taxon>Mucilaginibacter</taxon>
    </lineage>
</organism>
<dbReference type="AlphaFoldDB" id="A0A1Q5ZS39"/>
<dbReference type="OrthoDB" id="1495262at2"/>
<proteinExistence type="predicted"/>
<accession>A0A1Q5ZS39</accession>
<gene>
    <name evidence="1" type="ORF">RG47T_0023</name>
</gene>
<sequence length="197" mass="22710">MNNRIDITDEALRIYYLESAKEADDHIAEREISYVLTLSPDDEIDQGRETQLMKKLRDVLLNMSLGQLIQERMVQSSISEDLLAESSSLPVEMIREIVEDKIYANNIPVVILKDLLKGLKISFEKAERAIHKTFEILQHQNLGKSNFSAFNPSFRKSVYISKDMISDIVPKTDGKELFENKLAMEKYLTRLNELLSE</sequence>
<evidence type="ECO:0000313" key="2">
    <source>
        <dbReference type="Proteomes" id="UP000186720"/>
    </source>
</evidence>
<dbReference type="RefSeq" id="WP_008504755.1">
    <property type="nucleotide sequence ID" value="NZ_FPAM01000008.1"/>
</dbReference>
<reference evidence="1 2" key="1">
    <citation type="submission" date="2016-11" db="EMBL/GenBank/DDBJ databases">
        <title>Whole Genome Sequencing of Mucilaginibacter polytrichastri RG4-7(T) isolated from the moss sample.</title>
        <authorList>
            <person name="Li Y."/>
        </authorList>
    </citation>
    <scope>NUCLEOTIDE SEQUENCE [LARGE SCALE GENOMIC DNA]</scope>
    <source>
        <strain evidence="1 2">RG4-7</strain>
    </source>
</reference>
<protein>
    <submittedName>
        <fullName evidence="1">Uncharacterized protein</fullName>
    </submittedName>
</protein>
<evidence type="ECO:0000313" key="1">
    <source>
        <dbReference type="EMBL" id="OKS84591.1"/>
    </source>
</evidence>
<name>A0A1Q5ZS39_9SPHI</name>
<dbReference type="STRING" id="1302689.RG47T_0023"/>
<comment type="caution">
    <text evidence="1">The sequence shown here is derived from an EMBL/GenBank/DDBJ whole genome shotgun (WGS) entry which is preliminary data.</text>
</comment>
<keyword evidence="2" id="KW-1185">Reference proteome</keyword>